<protein>
    <submittedName>
        <fullName evidence="2">Uncharacterized protein</fullName>
    </submittedName>
</protein>
<dbReference type="EMBL" id="KV454299">
    <property type="protein sequence ID" value="ODQ70667.1"/>
    <property type="molecule type" value="Genomic_DNA"/>
</dbReference>
<sequence>MSHVFRVILILMALAYTTSAKLVSGTTLCLFKGHPKHAPQEVMFWVEQKGNKHNMPFYLLSELGYSDFKSIKVSLKDGLKGHALLYLYHNREAIDENVAFVEFAKSAYHFSGSEKLDYEKFKVVGGEKVIVDFGSCVKPEYHWDYDVSSTEGTVAGHVKRSYNYP</sequence>
<keyword evidence="3" id="KW-1185">Reference proteome</keyword>
<name>A0A1E3Q0U8_LIPST</name>
<evidence type="ECO:0000313" key="2">
    <source>
        <dbReference type="EMBL" id="ODQ70667.1"/>
    </source>
</evidence>
<feature type="chain" id="PRO_5009134041" evidence="1">
    <location>
        <begin position="21"/>
        <end position="165"/>
    </location>
</feature>
<dbReference type="Proteomes" id="UP000094385">
    <property type="component" value="Unassembled WGS sequence"/>
</dbReference>
<organism evidence="2 3">
    <name type="scientific">Lipomyces starkeyi NRRL Y-11557</name>
    <dbReference type="NCBI Taxonomy" id="675824"/>
    <lineage>
        <taxon>Eukaryota</taxon>
        <taxon>Fungi</taxon>
        <taxon>Dikarya</taxon>
        <taxon>Ascomycota</taxon>
        <taxon>Saccharomycotina</taxon>
        <taxon>Lipomycetes</taxon>
        <taxon>Lipomycetales</taxon>
        <taxon>Lipomycetaceae</taxon>
        <taxon>Lipomyces</taxon>
    </lineage>
</organism>
<evidence type="ECO:0000313" key="3">
    <source>
        <dbReference type="Proteomes" id="UP000094385"/>
    </source>
</evidence>
<feature type="signal peptide" evidence="1">
    <location>
        <begin position="1"/>
        <end position="20"/>
    </location>
</feature>
<dbReference type="OrthoDB" id="10326442at2759"/>
<evidence type="ECO:0000256" key="1">
    <source>
        <dbReference type="SAM" id="SignalP"/>
    </source>
</evidence>
<accession>A0A1E3Q0U8</accession>
<gene>
    <name evidence="2" type="ORF">LIPSTDRAFT_155692</name>
</gene>
<keyword evidence="1" id="KW-0732">Signal</keyword>
<proteinExistence type="predicted"/>
<dbReference type="AlphaFoldDB" id="A0A1E3Q0U8"/>
<reference evidence="2 3" key="1">
    <citation type="journal article" date="2016" name="Proc. Natl. Acad. Sci. U.S.A.">
        <title>Comparative genomics of biotechnologically important yeasts.</title>
        <authorList>
            <person name="Riley R."/>
            <person name="Haridas S."/>
            <person name="Wolfe K.H."/>
            <person name="Lopes M.R."/>
            <person name="Hittinger C.T."/>
            <person name="Goeker M."/>
            <person name="Salamov A.A."/>
            <person name="Wisecaver J.H."/>
            <person name="Long T.M."/>
            <person name="Calvey C.H."/>
            <person name="Aerts A.L."/>
            <person name="Barry K.W."/>
            <person name="Choi C."/>
            <person name="Clum A."/>
            <person name="Coughlan A.Y."/>
            <person name="Deshpande S."/>
            <person name="Douglass A.P."/>
            <person name="Hanson S.J."/>
            <person name="Klenk H.-P."/>
            <person name="LaButti K.M."/>
            <person name="Lapidus A."/>
            <person name="Lindquist E.A."/>
            <person name="Lipzen A.M."/>
            <person name="Meier-Kolthoff J.P."/>
            <person name="Ohm R.A."/>
            <person name="Otillar R.P."/>
            <person name="Pangilinan J.L."/>
            <person name="Peng Y."/>
            <person name="Rokas A."/>
            <person name="Rosa C.A."/>
            <person name="Scheuner C."/>
            <person name="Sibirny A.A."/>
            <person name="Slot J.C."/>
            <person name="Stielow J.B."/>
            <person name="Sun H."/>
            <person name="Kurtzman C.P."/>
            <person name="Blackwell M."/>
            <person name="Grigoriev I.V."/>
            <person name="Jeffries T.W."/>
        </authorList>
    </citation>
    <scope>NUCLEOTIDE SEQUENCE [LARGE SCALE GENOMIC DNA]</scope>
    <source>
        <strain evidence="2 3">NRRL Y-11557</strain>
    </source>
</reference>